<protein>
    <submittedName>
        <fullName evidence="1">Uncharacterized protein</fullName>
    </submittedName>
</protein>
<dbReference type="RefSeq" id="WP_187037611.1">
    <property type="nucleotide sequence ID" value="NZ_CP060286.1"/>
</dbReference>
<dbReference type="EMBL" id="CP060286">
    <property type="protein sequence ID" value="QNK42213.1"/>
    <property type="molecule type" value="Genomic_DNA"/>
</dbReference>
<dbReference type="Proteomes" id="UP000515909">
    <property type="component" value="Chromosome"/>
</dbReference>
<reference evidence="1 2" key="1">
    <citation type="submission" date="2020-08" db="EMBL/GenBank/DDBJ databases">
        <title>The isolate Caproiciproducens sp. 7D4C2 produces n-caproate at mildly acidic conditions from hexoses: genome and rBOX comparison with related strains and chain-elongating bacteria.</title>
        <authorList>
            <person name="Esquivel-Elizondo S."/>
            <person name="Bagci C."/>
            <person name="Temovska M."/>
            <person name="Jeon B.S."/>
            <person name="Bessarab I."/>
            <person name="Williams R.B.H."/>
            <person name="Huson D.H."/>
            <person name="Angenent L.T."/>
        </authorList>
    </citation>
    <scope>NUCLEOTIDE SEQUENCE [LARGE SCALE GENOMIC DNA]</scope>
    <source>
        <strain evidence="1 2">7D4C2</strain>
    </source>
</reference>
<accession>A0A7G8TF22</accession>
<dbReference type="KEGG" id="cfem:HCR03_08395"/>
<gene>
    <name evidence="1" type="ORF">HCR03_08395</name>
</gene>
<evidence type="ECO:0000313" key="2">
    <source>
        <dbReference type="Proteomes" id="UP000515909"/>
    </source>
</evidence>
<proteinExistence type="predicted"/>
<name>A0A7G8TF22_9FIRM</name>
<dbReference type="AlphaFoldDB" id="A0A7G8TF22"/>
<evidence type="ECO:0000313" key="1">
    <source>
        <dbReference type="EMBL" id="QNK42213.1"/>
    </source>
</evidence>
<sequence length="170" mass="19553">MMTQANRYTKLAALTGRADNLDSSYHAAFYLLSYDPEVCKIAARYIDHDGIRFTGLKRAARGFDERTCQVIDVAHNLFSWTSKCSVTPFDISRLGYPYMEQVCNAFYIAVGEVEVVIQKDRDGQAKMKLDTSQYQQSKRVYQQFEQFQSAMIEDMKQESADETMDSEVME</sequence>
<organism evidence="1 2">
    <name type="scientific">Caproicibacter fermentans</name>
    <dbReference type="NCBI Taxonomy" id="2576756"/>
    <lineage>
        <taxon>Bacteria</taxon>
        <taxon>Bacillati</taxon>
        <taxon>Bacillota</taxon>
        <taxon>Clostridia</taxon>
        <taxon>Eubacteriales</taxon>
        <taxon>Acutalibacteraceae</taxon>
        <taxon>Caproicibacter</taxon>
    </lineage>
</organism>